<organism evidence="2 3">
    <name type="scientific">Pleurotus eryngii</name>
    <name type="common">Boletus of the steppes</name>
    <dbReference type="NCBI Taxonomy" id="5323"/>
    <lineage>
        <taxon>Eukaryota</taxon>
        <taxon>Fungi</taxon>
        <taxon>Dikarya</taxon>
        <taxon>Basidiomycota</taxon>
        <taxon>Agaricomycotina</taxon>
        <taxon>Agaricomycetes</taxon>
        <taxon>Agaricomycetidae</taxon>
        <taxon>Agaricales</taxon>
        <taxon>Pleurotineae</taxon>
        <taxon>Pleurotaceae</taxon>
        <taxon>Pleurotus</taxon>
    </lineage>
</organism>
<dbReference type="Proteomes" id="UP000807025">
    <property type="component" value="Unassembled WGS sequence"/>
</dbReference>
<comment type="caution">
    <text evidence="2">The sequence shown here is derived from an EMBL/GenBank/DDBJ whole genome shotgun (WGS) entry which is preliminary data.</text>
</comment>
<evidence type="ECO:0000256" key="1">
    <source>
        <dbReference type="SAM" id="MobiDB-lite"/>
    </source>
</evidence>
<feature type="compositionally biased region" description="Polar residues" evidence="1">
    <location>
        <begin position="1"/>
        <end position="10"/>
    </location>
</feature>
<keyword evidence="3" id="KW-1185">Reference proteome</keyword>
<feature type="compositionally biased region" description="Polar residues" evidence="1">
    <location>
        <begin position="20"/>
        <end position="30"/>
    </location>
</feature>
<gene>
    <name evidence="2" type="ORF">BDN71DRAFT_1442162</name>
</gene>
<name>A0A9P6DJK6_PLEER</name>
<proteinExistence type="predicted"/>
<accession>A0A9P6DJK6</accession>
<reference evidence="2" key="1">
    <citation type="submission" date="2020-11" db="EMBL/GenBank/DDBJ databases">
        <authorList>
            <consortium name="DOE Joint Genome Institute"/>
            <person name="Ahrendt S."/>
            <person name="Riley R."/>
            <person name="Andreopoulos W."/>
            <person name="Labutti K."/>
            <person name="Pangilinan J."/>
            <person name="Ruiz-Duenas F.J."/>
            <person name="Barrasa J.M."/>
            <person name="Sanchez-Garcia M."/>
            <person name="Camarero S."/>
            <person name="Miyauchi S."/>
            <person name="Serrano A."/>
            <person name="Linde D."/>
            <person name="Babiker R."/>
            <person name="Drula E."/>
            <person name="Ayuso-Fernandez I."/>
            <person name="Pacheco R."/>
            <person name="Padilla G."/>
            <person name="Ferreira P."/>
            <person name="Barriuso J."/>
            <person name="Kellner H."/>
            <person name="Castanera R."/>
            <person name="Alfaro M."/>
            <person name="Ramirez L."/>
            <person name="Pisabarro A.G."/>
            <person name="Kuo A."/>
            <person name="Tritt A."/>
            <person name="Lipzen A."/>
            <person name="He G."/>
            <person name="Yan M."/>
            <person name="Ng V."/>
            <person name="Cullen D."/>
            <person name="Martin F."/>
            <person name="Rosso M.-N."/>
            <person name="Henrissat B."/>
            <person name="Hibbett D."/>
            <person name="Martinez A.T."/>
            <person name="Grigoriev I.V."/>
        </authorList>
    </citation>
    <scope>NUCLEOTIDE SEQUENCE</scope>
    <source>
        <strain evidence="2">ATCC 90797</strain>
    </source>
</reference>
<sequence>MFGHSSTRDNNGAFPPRSPRQPNILLSNSVGVRDTLRTGRDVEQQTKPDSRQEGGAVVFIVDSKVLLRNLHKLVSQQRPIVSRGQSPIPNKLSNRQRLPNLDPDLIIVQPQWIQGHGRDSMDRRRNRTPDASNWDPIVVSLAVRSSGSI</sequence>
<protein>
    <submittedName>
        <fullName evidence="2">Uncharacterized protein</fullName>
    </submittedName>
</protein>
<feature type="compositionally biased region" description="Basic and acidic residues" evidence="1">
    <location>
        <begin position="34"/>
        <end position="52"/>
    </location>
</feature>
<evidence type="ECO:0000313" key="3">
    <source>
        <dbReference type="Proteomes" id="UP000807025"/>
    </source>
</evidence>
<evidence type="ECO:0000313" key="2">
    <source>
        <dbReference type="EMBL" id="KAF9499480.1"/>
    </source>
</evidence>
<dbReference type="AlphaFoldDB" id="A0A9P6DJK6"/>
<feature type="region of interest" description="Disordered" evidence="1">
    <location>
        <begin position="1"/>
        <end position="54"/>
    </location>
</feature>
<dbReference type="EMBL" id="MU154532">
    <property type="protein sequence ID" value="KAF9499480.1"/>
    <property type="molecule type" value="Genomic_DNA"/>
</dbReference>